<organism evidence="2 3">
    <name type="scientific">Plakobranchus ocellatus</name>
    <dbReference type="NCBI Taxonomy" id="259542"/>
    <lineage>
        <taxon>Eukaryota</taxon>
        <taxon>Metazoa</taxon>
        <taxon>Spiralia</taxon>
        <taxon>Lophotrochozoa</taxon>
        <taxon>Mollusca</taxon>
        <taxon>Gastropoda</taxon>
        <taxon>Heterobranchia</taxon>
        <taxon>Euthyneura</taxon>
        <taxon>Panpulmonata</taxon>
        <taxon>Sacoglossa</taxon>
        <taxon>Placobranchoidea</taxon>
        <taxon>Plakobranchidae</taxon>
        <taxon>Plakobranchus</taxon>
    </lineage>
</organism>
<keyword evidence="3" id="KW-1185">Reference proteome</keyword>
<comment type="caution">
    <text evidence="2">The sequence shown here is derived from an EMBL/GenBank/DDBJ whole genome shotgun (WGS) entry which is preliminary data.</text>
</comment>
<dbReference type="AlphaFoldDB" id="A0AAV4A9H9"/>
<feature type="region of interest" description="Disordered" evidence="1">
    <location>
        <begin position="30"/>
        <end position="51"/>
    </location>
</feature>
<evidence type="ECO:0000256" key="1">
    <source>
        <dbReference type="SAM" id="MobiDB-lite"/>
    </source>
</evidence>
<evidence type="ECO:0000313" key="3">
    <source>
        <dbReference type="Proteomes" id="UP000735302"/>
    </source>
</evidence>
<protein>
    <submittedName>
        <fullName evidence="2">Uncharacterized protein</fullName>
    </submittedName>
</protein>
<dbReference type="Proteomes" id="UP000735302">
    <property type="component" value="Unassembled WGS sequence"/>
</dbReference>
<name>A0AAV4A9H9_9GAST</name>
<accession>A0AAV4A9H9</accession>
<dbReference type="EMBL" id="BLXT01003916">
    <property type="protein sequence ID" value="GFO07841.1"/>
    <property type="molecule type" value="Genomic_DNA"/>
</dbReference>
<feature type="compositionally biased region" description="Acidic residues" evidence="1">
    <location>
        <begin position="34"/>
        <end position="48"/>
    </location>
</feature>
<gene>
    <name evidence="2" type="ORF">PoB_003434600</name>
</gene>
<proteinExistence type="predicted"/>
<evidence type="ECO:0000313" key="2">
    <source>
        <dbReference type="EMBL" id="GFO07841.1"/>
    </source>
</evidence>
<sequence length="98" mass="11527">MSVPDKVPDDDDDFSMLNKKQRNVLLTYHHYHDDDDNDDDDDDDDDDGDRTTASLKRISMWKIKWCQALRRTCKDKSPQKPTYTLTLALWSKWPANPP</sequence>
<reference evidence="2 3" key="1">
    <citation type="journal article" date="2021" name="Elife">
        <title>Chloroplast acquisition without the gene transfer in kleptoplastic sea slugs, Plakobranchus ocellatus.</title>
        <authorList>
            <person name="Maeda T."/>
            <person name="Takahashi S."/>
            <person name="Yoshida T."/>
            <person name="Shimamura S."/>
            <person name="Takaki Y."/>
            <person name="Nagai Y."/>
            <person name="Toyoda A."/>
            <person name="Suzuki Y."/>
            <person name="Arimoto A."/>
            <person name="Ishii H."/>
            <person name="Satoh N."/>
            <person name="Nishiyama T."/>
            <person name="Hasebe M."/>
            <person name="Maruyama T."/>
            <person name="Minagawa J."/>
            <person name="Obokata J."/>
            <person name="Shigenobu S."/>
        </authorList>
    </citation>
    <scope>NUCLEOTIDE SEQUENCE [LARGE SCALE GENOMIC DNA]</scope>
</reference>